<dbReference type="Gene3D" id="3.30.450.40">
    <property type="match status" value="1"/>
</dbReference>
<name>A0A221K8L3_9RHOB</name>
<dbReference type="Gene3D" id="1.10.10.10">
    <property type="entry name" value="Winged helix-like DNA-binding domain superfamily/Winged helix DNA-binding domain"/>
    <property type="match status" value="1"/>
</dbReference>
<protein>
    <submittedName>
        <fullName evidence="6">HTH-type transcriptional repressor AllR</fullName>
    </submittedName>
</protein>
<dbReference type="SUPFAM" id="SSF46785">
    <property type="entry name" value="Winged helix' DNA-binding domain"/>
    <property type="match status" value="1"/>
</dbReference>
<proteinExistence type="predicted"/>
<keyword evidence="1" id="KW-0805">Transcription regulation</keyword>
<gene>
    <name evidence="6" type="primary">allR</name>
    <name evidence="6" type="ORF">SULPSESMR1_04152</name>
</gene>
<dbReference type="InterPro" id="IPR036390">
    <property type="entry name" value="WH_DNA-bd_sf"/>
</dbReference>
<dbReference type="EMBL" id="CP022419">
    <property type="protein sequence ID" value="ASM75344.1"/>
    <property type="molecule type" value="Genomic_DNA"/>
</dbReference>
<feature type="domain" description="IclR-ED" evidence="5">
    <location>
        <begin position="76"/>
        <end position="256"/>
    </location>
</feature>
<reference evidence="6 7" key="1">
    <citation type="submission" date="2017-07" db="EMBL/GenBank/DDBJ databases">
        <title>Genome Sequence of Sulfitobacter pseudonitzschiae Strain SMR1 Isolated from a culture of the Diatom Skeletonema marinoi.</title>
        <authorList>
            <person name="Topel M."/>
            <person name="Pinder M.I.M."/>
            <person name="Johansson O.N."/>
            <person name="Kourtchenko O."/>
            <person name="Godhe A."/>
            <person name="Clarke A.K."/>
        </authorList>
    </citation>
    <scope>NUCLEOTIDE SEQUENCE [LARGE SCALE GENOMIC DNA]</scope>
    <source>
        <strain evidence="6 7">SMR1</strain>
        <plasmid evidence="6 7">pSMR1-4</plasmid>
    </source>
</reference>
<dbReference type="InterPro" id="IPR050707">
    <property type="entry name" value="HTH_MetabolicPath_Reg"/>
</dbReference>
<keyword evidence="7" id="KW-1185">Reference proteome</keyword>
<geneLocation type="plasmid" evidence="6 7">
    <name>pSMR1-4</name>
</geneLocation>
<dbReference type="PANTHER" id="PTHR30136">
    <property type="entry name" value="HELIX-TURN-HELIX TRANSCRIPTIONAL REGULATOR, ICLR FAMILY"/>
    <property type="match status" value="1"/>
</dbReference>
<keyword evidence="3" id="KW-0804">Transcription</keyword>
<evidence type="ECO:0000256" key="2">
    <source>
        <dbReference type="ARBA" id="ARBA00023125"/>
    </source>
</evidence>
<keyword evidence="2" id="KW-0238">DNA-binding</keyword>
<dbReference type="KEGG" id="spse:SULPSESMR1_04152"/>
<dbReference type="PANTHER" id="PTHR30136:SF24">
    <property type="entry name" value="HTH-TYPE TRANSCRIPTIONAL REPRESSOR ALLR"/>
    <property type="match status" value="1"/>
</dbReference>
<dbReference type="InterPro" id="IPR029016">
    <property type="entry name" value="GAF-like_dom_sf"/>
</dbReference>
<dbReference type="GO" id="GO:0045892">
    <property type="term" value="P:negative regulation of DNA-templated transcription"/>
    <property type="evidence" value="ECO:0007669"/>
    <property type="project" value="TreeGrafter"/>
</dbReference>
<keyword evidence="6" id="KW-0614">Plasmid</keyword>
<dbReference type="InterPro" id="IPR014757">
    <property type="entry name" value="Tscrpt_reg_IclR_C"/>
</dbReference>
<feature type="domain" description="HTH iclR-type" evidence="4">
    <location>
        <begin position="13"/>
        <end position="75"/>
    </location>
</feature>
<organism evidence="6 7">
    <name type="scientific">Pseudosulfitobacter pseudonitzschiae</name>
    <dbReference type="NCBI Taxonomy" id="1402135"/>
    <lineage>
        <taxon>Bacteria</taxon>
        <taxon>Pseudomonadati</taxon>
        <taxon>Pseudomonadota</taxon>
        <taxon>Alphaproteobacteria</taxon>
        <taxon>Rhodobacterales</taxon>
        <taxon>Roseobacteraceae</taxon>
        <taxon>Pseudosulfitobacter</taxon>
    </lineage>
</organism>
<dbReference type="SMART" id="SM00346">
    <property type="entry name" value="HTH_ICLR"/>
    <property type="match status" value="1"/>
</dbReference>
<dbReference type="OrthoDB" id="9807558at2"/>
<accession>A0A221K8L3</accession>
<evidence type="ECO:0000256" key="1">
    <source>
        <dbReference type="ARBA" id="ARBA00023015"/>
    </source>
</evidence>
<dbReference type="InterPro" id="IPR005471">
    <property type="entry name" value="Tscrpt_reg_IclR_N"/>
</dbReference>
<evidence type="ECO:0000256" key="3">
    <source>
        <dbReference type="ARBA" id="ARBA00023163"/>
    </source>
</evidence>
<sequence length="267" mass="29027">MQDEKTKKPPRPVGAVVQALRVLRHLAQNGSPAGVTEVARATETNTSTCFNILRTLVAENLVVFDADAKTYQLSFGVIELALGLLGTSHSDLFKPELDRLAQGYNALFCLWQITDDGRIVLLDRSFESRSVRVDLPVGKRLPAMAGAIGRIIASVQDLKASELRRHFAEVQWQTPVTEDEYLRDVAEAGQRGYGLDKGKLYVGVDSVASVVTDHLDRPRYGLSAITLTGQLSDTQLDDLGVDLANTALRIGNALFRGIAPITVRGAS</sequence>
<dbReference type="PROSITE" id="PS51078">
    <property type="entry name" value="ICLR_ED"/>
    <property type="match status" value="1"/>
</dbReference>
<dbReference type="RefSeq" id="WP_089423343.1">
    <property type="nucleotide sequence ID" value="NZ_CP022419.1"/>
</dbReference>
<dbReference type="PROSITE" id="PS51077">
    <property type="entry name" value="HTH_ICLR"/>
    <property type="match status" value="1"/>
</dbReference>
<dbReference type="AlphaFoldDB" id="A0A221K8L3"/>
<dbReference type="Pfam" id="PF09339">
    <property type="entry name" value="HTH_IclR"/>
    <property type="match status" value="1"/>
</dbReference>
<evidence type="ECO:0000259" key="5">
    <source>
        <dbReference type="PROSITE" id="PS51078"/>
    </source>
</evidence>
<dbReference type="GO" id="GO:0003677">
    <property type="term" value="F:DNA binding"/>
    <property type="evidence" value="ECO:0007669"/>
    <property type="project" value="UniProtKB-KW"/>
</dbReference>
<dbReference type="Pfam" id="PF01614">
    <property type="entry name" value="IclR_C"/>
    <property type="match status" value="1"/>
</dbReference>
<dbReference type="SUPFAM" id="SSF55781">
    <property type="entry name" value="GAF domain-like"/>
    <property type="match status" value="1"/>
</dbReference>
<evidence type="ECO:0000313" key="7">
    <source>
        <dbReference type="Proteomes" id="UP000199754"/>
    </source>
</evidence>
<dbReference type="GO" id="GO:0003700">
    <property type="term" value="F:DNA-binding transcription factor activity"/>
    <property type="evidence" value="ECO:0007669"/>
    <property type="project" value="TreeGrafter"/>
</dbReference>
<dbReference type="InterPro" id="IPR036388">
    <property type="entry name" value="WH-like_DNA-bd_sf"/>
</dbReference>
<evidence type="ECO:0000313" key="6">
    <source>
        <dbReference type="EMBL" id="ASM75344.1"/>
    </source>
</evidence>
<evidence type="ECO:0000259" key="4">
    <source>
        <dbReference type="PROSITE" id="PS51077"/>
    </source>
</evidence>
<dbReference type="Proteomes" id="UP000199754">
    <property type="component" value="Plasmid pSMR1-4"/>
</dbReference>